<dbReference type="AlphaFoldDB" id="A0A9P9RCJ1"/>
<feature type="region of interest" description="Disordered" evidence="3">
    <location>
        <begin position="142"/>
        <end position="195"/>
    </location>
</feature>
<dbReference type="InterPro" id="IPR007219">
    <property type="entry name" value="XnlR_reg_dom"/>
</dbReference>
<feature type="region of interest" description="Disordered" evidence="3">
    <location>
        <begin position="1"/>
        <end position="25"/>
    </location>
</feature>
<gene>
    <name evidence="5" type="ORF">B0J15DRAFT_459053</name>
</gene>
<dbReference type="Proteomes" id="UP000736672">
    <property type="component" value="Unassembled WGS sequence"/>
</dbReference>
<evidence type="ECO:0000313" key="6">
    <source>
        <dbReference type="Proteomes" id="UP000736672"/>
    </source>
</evidence>
<dbReference type="GO" id="GO:0003677">
    <property type="term" value="F:DNA binding"/>
    <property type="evidence" value="ECO:0007669"/>
    <property type="project" value="InterPro"/>
</dbReference>
<dbReference type="PROSITE" id="PS50048">
    <property type="entry name" value="ZN2_CY6_FUNGAL_2"/>
    <property type="match status" value="1"/>
</dbReference>
<keyword evidence="2" id="KW-0539">Nucleus</keyword>
<evidence type="ECO:0000256" key="3">
    <source>
        <dbReference type="SAM" id="MobiDB-lite"/>
    </source>
</evidence>
<dbReference type="Pfam" id="PF04082">
    <property type="entry name" value="Fungal_trans"/>
    <property type="match status" value="1"/>
</dbReference>
<keyword evidence="6" id="KW-1185">Reference proteome</keyword>
<dbReference type="SMART" id="SM00066">
    <property type="entry name" value="GAL4"/>
    <property type="match status" value="1"/>
</dbReference>
<name>A0A9P9RCJ1_FUSSL</name>
<reference evidence="5" key="1">
    <citation type="journal article" date="2021" name="Nat. Commun.">
        <title>Genetic determinants of endophytism in the Arabidopsis root mycobiome.</title>
        <authorList>
            <person name="Mesny F."/>
            <person name="Miyauchi S."/>
            <person name="Thiergart T."/>
            <person name="Pickel B."/>
            <person name="Atanasova L."/>
            <person name="Karlsson M."/>
            <person name="Huettel B."/>
            <person name="Barry K.W."/>
            <person name="Haridas S."/>
            <person name="Chen C."/>
            <person name="Bauer D."/>
            <person name="Andreopoulos W."/>
            <person name="Pangilinan J."/>
            <person name="LaButti K."/>
            <person name="Riley R."/>
            <person name="Lipzen A."/>
            <person name="Clum A."/>
            <person name="Drula E."/>
            <person name="Henrissat B."/>
            <person name="Kohler A."/>
            <person name="Grigoriev I.V."/>
            <person name="Martin F.M."/>
            <person name="Hacquard S."/>
        </authorList>
    </citation>
    <scope>NUCLEOTIDE SEQUENCE</scope>
    <source>
        <strain evidence="5">FSSC 5 MPI-SDFR-AT-0091</strain>
    </source>
</reference>
<dbReference type="GO" id="GO:0008270">
    <property type="term" value="F:zinc ion binding"/>
    <property type="evidence" value="ECO:0007669"/>
    <property type="project" value="InterPro"/>
</dbReference>
<dbReference type="SUPFAM" id="SSF57701">
    <property type="entry name" value="Zn2/Cys6 DNA-binding domain"/>
    <property type="match status" value="1"/>
</dbReference>
<dbReference type="PANTHER" id="PTHR47785:SF6">
    <property type="entry name" value="ZN(II)2CYS6 TRANSCRIPTION FACTOR (EUROFUNG)"/>
    <property type="match status" value="1"/>
</dbReference>
<dbReference type="Gene3D" id="4.10.240.10">
    <property type="entry name" value="Zn(2)-C6 fungal-type DNA-binding domain"/>
    <property type="match status" value="1"/>
</dbReference>
<dbReference type="OrthoDB" id="6133115at2759"/>
<evidence type="ECO:0000259" key="4">
    <source>
        <dbReference type="PROSITE" id="PS50048"/>
    </source>
</evidence>
<protein>
    <recommendedName>
        <fullName evidence="4">Zn(2)-C6 fungal-type domain-containing protein</fullName>
    </recommendedName>
</protein>
<feature type="compositionally biased region" description="Polar residues" evidence="3">
    <location>
        <begin position="142"/>
        <end position="155"/>
    </location>
</feature>
<sequence>MDAGPPSSSNVSPGPGPQTSRKERGAIAAQILATGPLIHGAIAGQDRIPPVLSPSALHGCQQLPSAPAPPVFAPSARDACETCRNRKQRCDEQRPKCGTCQRFKLDCRYREPQPTKKDKTLVEILDRLKTVESKIDNLGLRETTTPPLFSTSQPATAYPASTPLLVDPETQDPLPGASLPSTSPTPSHQGGGYRYDSSVSRMLEWPVMRQMFESLGQKPPSPLGEHDIPALPRGLRDSSIALPSEGLQPVGLPGNASLQVPLQLTGSPSALNLSPPSVDWETMQRLSKGYFDVINFLHPIMDRQWFNSNTLTSILNNGFQEGAISSLVLLVLALGEVALTTSEVPISAYKQRPSGIKGGTIDRPPGLGYFNEARKRMGFALSEVSLENIQMFALAALYHQSCGQALECWRMTVYASLACQALITSKPNELHGPRADLIKRIFWHCSIMETCFHMEFGLPLTGLEKLDDGIGLPDFSGPITDDDYIGNQATHFQEHFASQIVLRRLSASFHSTLSKAFGMSSALPLPGFGSFTGSSSSGSPALMKQLDAQLDQWRGMLPGHLRWQDSLNQSMGFSDPSHDAFGAVYTGQPLQSTYMFTPDLDAPPASYPYAADIQVALLRTRYYYNKYLIYRPCVFKALHYPESLTREDAEGAAECLKASLKWPIALSPPCTNKRLVPTAFFWSQNLFGILILLHLSQQHPMLLRIRSSLCGQRFDVEATESVNAYLDWLRDMKKIDSTANWCWNIIRLIYRLDD</sequence>
<dbReference type="GO" id="GO:0006351">
    <property type="term" value="P:DNA-templated transcription"/>
    <property type="evidence" value="ECO:0007669"/>
    <property type="project" value="InterPro"/>
</dbReference>
<keyword evidence="1" id="KW-0479">Metal-binding</keyword>
<dbReference type="EMBL" id="JAGTJS010000002">
    <property type="protein sequence ID" value="KAH7273982.1"/>
    <property type="molecule type" value="Genomic_DNA"/>
</dbReference>
<dbReference type="InterPro" id="IPR053181">
    <property type="entry name" value="EcdB-like_regulator"/>
</dbReference>
<dbReference type="Pfam" id="PF00172">
    <property type="entry name" value="Zn_clus"/>
    <property type="match status" value="1"/>
</dbReference>
<dbReference type="GO" id="GO:0000981">
    <property type="term" value="F:DNA-binding transcription factor activity, RNA polymerase II-specific"/>
    <property type="evidence" value="ECO:0007669"/>
    <property type="project" value="InterPro"/>
</dbReference>
<evidence type="ECO:0000313" key="5">
    <source>
        <dbReference type="EMBL" id="KAH7273982.1"/>
    </source>
</evidence>
<dbReference type="CDD" id="cd12148">
    <property type="entry name" value="fungal_TF_MHR"/>
    <property type="match status" value="1"/>
</dbReference>
<organism evidence="5 6">
    <name type="scientific">Fusarium solani</name>
    <name type="common">Filamentous fungus</name>
    <dbReference type="NCBI Taxonomy" id="169388"/>
    <lineage>
        <taxon>Eukaryota</taxon>
        <taxon>Fungi</taxon>
        <taxon>Dikarya</taxon>
        <taxon>Ascomycota</taxon>
        <taxon>Pezizomycotina</taxon>
        <taxon>Sordariomycetes</taxon>
        <taxon>Hypocreomycetidae</taxon>
        <taxon>Hypocreales</taxon>
        <taxon>Nectriaceae</taxon>
        <taxon>Fusarium</taxon>
        <taxon>Fusarium solani species complex</taxon>
    </lineage>
</organism>
<dbReference type="PROSITE" id="PS00463">
    <property type="entry name" value="ZN2_CY6_FUNGAL_1"/>
    <property type="match status" value="1"/>
</dbReference>
<accession>A0A9P9RCJ1</accession>
<dbReference type="PANTHER" id="PTHR47785">
    <property type="entry name" value="ZN(II)2CYS6 TRANSCRIPTION FACTOR (EUROFUNG)-RELATED-RELATED"/>
    <property type="match status" value="1"/>
</dbReference>
<feature type="compositionally biased region" description="Low complexity" evidence="3">
    <location>
        <begin position="1"/>
        <end position="13"/>
    </location>
</feature>
<feature type="compositionally biased region" description="Polar residues" evidence="3">
    <location>
        <begin position="179"/>
        <end position="188"/>
    </location>
</feature>
<proteinExistence type="predicted"/>
<dbReference type="InterPro" id="IPR001138">
    <property type="entry name" value="Zn2Cys6_DnaBD"/>
</dbReference>
<dbReference type="InterPro" id="IPR036864">
    <property type="entry name" value="Zn2-C6_fun-type_DNA-bd_sf"/>
</dbReference>
<comment type="caution">
    <text evidence="5">The sequence shown here is derived from an EMBL/GenBank/DDBJ whole genome shotgun (WGS) entry which is preliminary data.</text>
</comment>
<evidence type="ECO:0000256" key="2">
    <source>
        <dbReference type="ARBA" id="ARBA00023242"/>
    </source>
</evidence>
<evidence type="ECO:0000256" key="1">
    <source>
        <dbReference type="ARBA" id="ARBA00022723"/>
    </source>
</evidence>
<dbReference type="CDD" id="cd00067">
    <property type="entry name" value="GAL4"/>
    <property type="match status" value="1"/>
</dbReference>
<feature type="domain" description="Zn(2)-C6 fungal-type" evidence="4">
    <location>
        <begin position="79"/>
        <end position="109"/>
    </location>
</feature>